<reference evidence="1" key="1">
    <citation type="submission" date="2023-07" db="EMBL/GenBank/DDBJ databases">
        <title>Chromosome-level genome assembly of Artemia franciscana.</title>
        <authorList>
            <person name="Jo E."/>
        </authorList>
    </citation>
    <scope>NUCLEOTIDE SEQUENCE</scope>
    <source>
        <tissue evidence="1">Whole body</tissue>
    </source>
</reference>
<sequence>MLCKLRRLLILKVSAISPLNDIQILSPTLSSGALEIDDAQVRLSDIIKEDAESPKADISIQTTESPVELKDIQAEIDLYSAEEANSEVDTFPLVKDNHVNKNTEDLKTFDKTQFFNLFNTVEQQQYNQPPNPYYSLYQPILTPQYSHSYQQPAYRTSFPQLFPQLSLQQPSNYQTYAQQPKKPLTIHFIQIPQAGQPQSVLQLPHELMINTEQFGQRALEIDDAQVRLSDIIKEDAESPKADISIQTTESPVELKDIQAEIDLYSAEEANSEVDTFPLVFAILAIGSGRSLPIFEDILSSNDIQILSPTLSSGALEIDDVQVRLSDIIKEDSESSKVDISIPITESPVELKDIQAETDLYSAEEANSEVDTFPLVKDSHVSQNTENWKTFDKTQLFNVFNTAEQQPYNQPLNPYHSLYQPILTPQYSHSYQQPTYRTSFPQLFPQLSLQQPSYQTYRQQPKKPLIIHFIQIPQAGQPQSVLELPHELMISTEQFGQHNLHQPTNDIQILSPSLSSGALEIDDAQVRLSDIIKKDAESSKADISIPTTESPVELKDIQAETDLYSAEEANSEVDTFPL</sequence>
<keyword evidence="2" id="KW-1185">Reference proteome</keyword>
<proteinExistence type="predicted"/>
<evidence type="ECO:0000313" key="1">
    <source>
        <dbReference type="EMBL" id="KAK2714074.1"/>
    </source>
</evidence>
<accession>A0AA88L5X4</accession>
<comment type="caution">
    <text evidence="1">The sequence shown here is derived from an EMBL/GenBank/DDBJ whole genome shotgun (WGS) entry which is preliminary data.</text>
</comment>
<dbReference type="AlphaFoldDB" id="A0AA88L5X4"/>
<gene>
    <name evidence="1" type="ORF">QYM36_008608</name>
</gene>
<dbReference type="Proteomes" id="UP001187531">
    <property type="component" value="Unassembled WGS sequence"/>
</dbReference>
<organism evidence="1 2">
    <name type="scientific">Artemia franciscana</name>
    <name type="common">Brine shrimp</name>
    <name type="synonym">Artemia sanfranciscana</name>
    <dbReference type="NCBI Taxonomy" id="6661"/>
    <lineage>
        <taxon>Eukaryota</taxon>
        <taxon>Metazoa</taxon>
        <taxon>Ecdysozoa</taxon>
        <taxon>Arthropoda</taxon>
        <taxon>Crustacea</taxon>
        <taxon>Branchiopoda</taxon>
        <taxon>Anostraca</taxon>
        <taxon>Artemiidae</taxon>
        <taxon>Artemia</taxon>
    </lineage>
</organism>
<evidence type="ECO:0000313" key="2">
    <source>
        <dbReference type="Proteomes" id="UP001187531"/>
    </source>
</evidence>
<feature type="non-terminal residue" evidence="1">
    <location>
        <position position="1"/>
    </location>
</feature>
<name>A0AA88L5X4_ARTSF</name>
<dbReference type="EMBL" id="JAVRJZ010000013">
    <property type="protein sequence ID" value="KAK2714074.1"/>
    <property type="molecule type" value="Genomic_DNA"/>
</dbReference>
<protein>
    <submittedName>
        <fullName evidence="1">Uncharacterized protein</fullName>
    </submittedName>
</protein>